<keyword evidence="9" id="KW-1185">Reference proteome</keyword>
<dbReference type="PANTHER" id="PTHR10972:SF96">
    <property type="entry name" value="OXYSTEROL-BINDING PROTEIN-RELATED PROTEIN 1A-RELATED"/>
    <property type="match status" value="1"/>
</dbReference>
<dbReference type="InterPro" id="IPR000648">
    <property type="entry name" value="Oxysterol-bd"/>
</dbReference>
<comment type="caution">
    <text evidence="8">The sequence shown here is derived from an EMBL/GenBank/DDBJ whole genome shotgun (WGS) entry which is preliminary data.</text>
</comment>
<dbReference type="GO" id="GO:0006869">
    <property type="term" value="P:lipid transport"/>
    <property type="evidence" value="ECO:0007669"/>
    <property type="project" value="UniProtKB-KW"/>
</dbReference>
<evidence type="ECO:0000313" key="9">
    <source>
        <dbReference type="Proteomes" id="UP000265515"/>
    </source>
</evidence>
<accession>A0A388JKW6</accession>
<dbReference type="SUPFAM" id="SSF50729">
    <property type="entry name" value="PH domain-like"/>
    <property type="match status" value="1"/>
</dbReference>
<reference evidence="8 9" key="1">
    <citation type="journal article" date="2018" name="Cell">
        <title>The Chara Genome: Secondary Complexity and Implications for Plant Terrestrialization.</title>
        <authorList>
            <person name="Nishiyama T."/>
            <person name="Sakayama H."/>
            <person name="Vries J.D."/>
            <person name="Buschmann H."/>
            <person name="Saint-Marcoux D."/>
            <person name="Ullrich K.K."/>
            <person name="Haas F.B."/>
            <person name="Vanderstraeten L."/>
            <person name="Becker D."/>
            <person name="Lang D."/>
            <person name="Vosolsobe S."/>
            <person name="Rombauts S."/>
            <person name="Wilhelmsson P.K.I."/>
            <person name="Janitza P."/>
            <person name="Kern R."/>
            <person name="Heyl A."/>
            <person name="Rumpler F."/>
            <person name="Villalobos L.I.A.C."/>
            <person name="Clay J.M."/>
            <person name="Skokan R."/>
            <person name="Toyoda A."/>
            <person name="Suzuki Y."/>
            <person name="Kagoshima H."/>
            <person name="Schijlen E."/>
            <person name="Tajeshwar N."/>
            <person name="Catarino B."/>
            <person name="Hetherington A.J."/>
            <person name="Saltykova A."/>
            <person name="Bonnot C."/>
            <person name="Breuninger H."/>
            <person name="Symeonidi A."/>
            <person name="Radhakrishnan G.V."/>
            <person name="Van Nieuwerburgh F."/>
            <person name="Deforce D."/>
            <person name="Chang C."/>
            <person name="Karol K.G."/>
            <person name="Hedrich R."/>
            <person name="Ulvskov P."/>
            <person name="Glockner G."/>
            <person name="Delwiche C.F."/>
            <person name="Petrasek J."/>
            <person name="Van de Peer Y."/>
            <person name="Friml J."/>
            <person name="Beilby M."/>
            <person name="Dolan L."/>
            <person name="Kohara Y."/>
            <person name="Sugano S."/>
            <person name="Fujiyama A."/>
            <person name="Delaux P.-M."/>
            <person name="Quint M."/>
            <person name="TheiBen G."/>
            <person name="Hagemann M."/>
            <person name="Harholt J."/>
            <person name="Dunand C."/>
            <person name="Zachgo S."/>
            <person name="Langdale J."/>
            <person name="Maumus F."/>
            <person name="Straeten D.V.D."/>
            <person name="Gould S.B."/>
            <person name="Rensing S.A."/>
        </authorList>
    </citation>
    <scope>NUCLEOTIDE SEQUENCE [LARGE SCALE GENOMIC DNA]</scope>
    <source>
        <strain evidence="8 9">S276</strain>
    </source>
</reference>
<evidence type="ECO:0000313" key="8">
    <source>
        <dbReference type="EMBL" id="GBG46297.1"/>
    </source>
</evidence>
<feature type="compositionally biased region" description="Gly residues" evidence="6">
    <location>
        <begin position="150"/>
        <end position="165"/>
    </location>
</feature>
<evidence type="ECO:0000256" key="3">
    <source>
        <dbReference type="ARBA" id="ARBA00023055"/>
    </source>
</evidence>
<organism evidence="8 9">
    <name type="scientific">Chara braunii</name>
    <name type="common">Braun's stonewort</name>
    <dbReference type="NCBI Taxonomy" id="69332"/>
    <lineage>
        <taxon>Eukaryota</taxon>
        <taxon>Viridiplantae</taxon>
        <taxon>Streptophyta</taxon>
        <taxon>Charophyceae</taxon>
        <taxon>Charales</taxon>
        <taxon>Characeae</taxon>
        <taxon>Chara</taxon>
    </lineage>
</organism>
<evidence type="ECO:0000256" key="2">
    <source>
        <dbReference type="ARBA" id="ARBA00022448"/>
    </source>
</evidence>
<evidence type="ECO:0000256" key="5">
    <source>
        <dbReference type="SAM" id="Coils"/>
    </source>
</evidence>
<dbReference type="Gramene" id="GBG46297">
    <property type="protein sequence ID" value="GBG46297"/>
    <property type="gene ID" value="CBR_g79694"/>
</dbReference>
<dbReference type="InterPro" id="IPR011993">
    <property type="entry name" value="PH-like_dom_sf"/>
</dbReference>
<evidence type="ECO:0000259" key="7">
    <source>
        <dbReference type="PROSITE" id="PS50003"/>
    </source>
</evidence>
<keyword evidence="4" id="KW-0446">Lipid-binding</keyword>
<protein>
    <recommendedName>
        <fullName evidence="7">PH domain-containing protein</fullName>
    </recommendedName>
</protein>
<dbReference type="GO" id="GO:0032934">
    <property type="term" value="F:sterol binding"/>
    <property type="evidence" value="ECO:0007669"/>
    <property type="project" value="TreeGrafter"/>
</dbReference>
<dbReference type="OrthoDB" id="14833at2759"/>
<feature type="domain" description="PH" evidence="7">
    <location>
        <begin position="235"/>
        <end position="416"/>
    </location>
</feature>
<evidence type="ECO:0000256" key="1">
    <source>
        <dbReference type="ARBA" id="ARBA00003361"/>
    </source>
</evidence>
<dbReference type="GO" id="GO:0005829">
    <property type="term" value="C:cytosol"/>
    <property type="evidence" value="ECO:0007669"/>
    <property type="project" value="TreeGrafter"/>
</dbReference>
<dbReference type="Proteomes" id="UP000265515">
    <property type="component" value="Unassembled WGS sequence"/>
</dbReference>
<keyword evidence="3" id="KW-0445">Lipid transport</keyword>
<feature type="compositionally biased region" description="Polar residues" evidence="6">
    <location>
        <begin position="521"/>
        <end position="531"/>
    </location>
</feature>
<keyword evidence="2" id="KW-0813">Transport</keyword>
<keyword evidence="5" id="KW-0175">Coiled coil</keyword>
<dbReference type="SMART" id="SM00233">
    <property type="entry name" value="PH"/>
    <property type="match status" value="1"/>
</dbReference>
<dbReference type="AlphaFoldDB" id="A0A388JKW6"/>
<dbReference type="STRING" id="69332.A0A388JKW6"/>
<feature type="compositionally biased region" description="Low complexity" evidence="6">
    <location>
        <begin position="89"/>
        <end position="121"/>
    </location>
</feature>
<feature type="region of interest" description="Disordered" evidence="6">
    <location>
        <begin position="1"/>
        <end position="184"/>
    </location>
</feature>
<evidence type="ECO:0000256" key="6">
    <source>
        <dbReference type="SAM" id="MobiDB-lite"/>
    </source>
</evidence>
<dbReference type="PANTHER" id="PTHR10972">
    <property type="entry name" value="OXYSTEROL-BINDING PROTEIN-RELATED"/>
    <property type="match status" value="1"/>
</dbReference>
<evidence type="ECO:0000256" key="4">
    <source>
        <dbReference type="ARBA" id="ARBA00023121"/>
    </source>
</evidence>
<feature type="compositionally biased region" description="Polar residues" evidence="6">
    <location>
        <begin position="122"/>
        <end position="140"/>
    </location>
</feature>
<dbReference type="GO" id="GO:0016020">
    <property type="term" value="C:membrane"/>
    <property type="evidence" value="ECO:0007669"/>
    <property type="project" value="TreeGrafter"/>
</dbReference>
<feature type="coiled-coil region" evidence="5">
    <location>
        <begin position="473"/>
        <end position="500"/>
    </location>
</feature>
<dbReference type="InterPro" id="IPR001849">
    <property type="entry name" value="PH_domain"/>
</dbReference>
<dbReference type="Gene3D" id="2.30.29.30">
    <property type="entry name" value="Pleckstrin-homology domain (PH domain)/Phosphotyrosine-binding domain (PTB)"/>
    <property type="match status" value="1"/>
</dbReference>
<proteinExistence type="predicted"/>
<dbReference type="PROSITE" id="PS50003">
    <property type="entry name" value="PH_DOMAIN"/>
    <property type="match status" value="1"/>
</dbReference>
<comment type="function">
    <text evidence="1">May be involved in the transport of sterols.</text>
</comment>
<sequence length="692" mass="74630">MTSVGHVGCLPTDSASVGCVASRGEKGRRKKERSKTPAASEMATDPDSTSSSAVAKSHHKSNKSVMSGDLTPPVRTPSHARPPPPLPPGSMSSSNSSRPPGGAAACAAATAAASSSAGSRRNSLQLSRKSSVDMNGNSTAMPAVIDGSWRGIGGEDGGATSGGGGGRERSPPGEVRPKSVVAASAEPLSARNRSFWAGERLHPVEPQENGAMAALGVSDGGSGGDSAGGSASEGRPKVAGILYKWVNFGRGYRPRWFVLDKGVLYYYKVHGPEKVNISLEKMRRGELLTIGEEALKMERKEKQLSTTGFSTDLKKLAKAAQQQGLWGAATLATGMNAVSTASGMSSISGVESAEYTREFKTAKWQGQVHLQFANLRESQSDDKKFYICTGSKTMHLIAEGREDRAHWMEHLQIAKERFRSLDRRYPLGELDDSLKQTLESVRMTLLDASVAEDVVAKCEEMVKSEMMIWQMRLEQESSKRESLQKALRNLEVEKLELESTVVVGETLRKKSMPKRERSGRSRSMTIDTSEVFTPMEDGDGEGTPSSETDEEKGEGMLANGGADTSDEDNDEFFEAVGECDLSNYDDVLGCLGMGGNVECGNGDGDVFASGEERGGLSERADTGEQQWKRRRQRQQQQQQQQQQLIVSRWLKVEQTLPPCMDVVFVVVGWCSGVWSTPAGVHRQVDGDSSEMV</sequence>
<feature type="region of interest" description="Disordered" evidence="6">
    <location>
        <begin position="508"/>
        <end position="568"/>
    </location>
</feature>
<dbReference type="EMBL" id="BFEA01004105">
    <property type="protein sequence ID" value="GBG46297.1"/>
    <property type="molecule type" value="Genomic_DNA"/>
</dbReference>
<feature type="compositionally biased region" description="Basic and acidic residues" evidence="6">
    <location>
        <begin position="166"/>
        <end position="177"/>
    </location>
</feature>
<gene>
    <name evidence="8" type="ORF">CBR_g79694</name>
</gene>
<name>A0A388JKW6_CHABU</name>